<proteinExistence type="predicted"/>
<feature type="non-terminal residue" evidence="2">
    <location>
        <position position="287"/>
    </location>
</feature>
<name>A0A9W7DQC7_9STRA</name>
<feature type="region of interest" description="Disordered" evidence="1">
    <location>
        <begin position="147"/>
        <end position="287"/>
    </location>
</feature>
<feature type="compositionally biased region" description="Basic and acidic residues" evidence="1">
    <location>
        <begin position="238"/>
        <end position="247"/>
    </location>
</feature>
<dbReference type="AlphaFoldDB" id="A0A9W7DQC7"/>
<gene>
    <name evidence="2" type="ORF">TrRE_jg6560</name>
</gene>
<sequence>MADVTASFNNVLRKTRRNSSKKGQDVEDKLYLRYLTYLYDHILEVMSVLHNKSTGKTPYEMAYGVTPDVSWNMFHWYEPVDFFARNSSFTKPSYKPGRFLGHSPHAGNGLVYYVLNLETKRVVQTSSVRSSFNRTTIEDSIAITSNSRGRRDKHNLNDVQSFNNHYGMDESDTDASDGSGNEDGPNTSGSESSEDEDGPGDNGSATQSNQATANDQGQGEMENSASPDPSLFPEADNDDSHEGEEKSPTTPSTAEEPTENQPLTEAQDVMYDPEDNTGKWRGTLTRN</sequence>
<protein>
    <submittedName>
        <fullName evidence="2">Uncharacterized protein</fullName>
    </submittedName>
</protein>
<organism evidence="2 3">
    <name type="scientific">Triparma retinervis</name>
    <dbReference type="NCBI Taxonomy" id="2557542"/>
    <lineage>
        <taxon>Eukaryota</taxon>
        <taxon>Sar</taxon>
        <taxon>Stramenopiles</taxon>
        <taxon>Ochrophyta</taxon>
        <taxon>Bolidophyceae</taxon>
        <taxon>Parmales</taxon>
        <taxon>Triparmaceae</taxon>
        <taxon>Triparma</taxon>
    </lineage>
</organism>
<feature type="compositionally biased region" description="Polar residues" evidence="1">
    <location>
        <begin position="205"/>
        <end position="227"/>
    </location>
</feature>
<reference evidence="2" key="1">
    <citation type="submission" date="2022-07" db="EMBL/GenBank/DDBJ databases">
        <title>Genome analysis of Parmales, a sister group of diatoms, reveals the evolutionary specialization of diatoms from phago-mixotrophs to photoautotrophs.</title>
        <authorList>
            <person name="Ban H."/>
            <person name="Sato S."/>
            <person name="Yoshikawa S."/>
            <person name="Kazumasa Y."/>
            <person name="Nakamura Y."/>
            <person name="Ichinomiya M."/>
            <person name="Saitoh K."/>
            <person name="Sato N."/>
            <person name="Blanc-Mathieu R."/>
            <person name="Endo H."/>
            <person name="Kuwata A."/>
            <person name="Ogata H."/>
        </authorList>
    </citation>
    <scope>NUCLEOTIDE SEQUENCE</scope>
</reference>
<dbReference type="Proteomes" id="UP001165082">
    <property type="component" value="Unassembled WGS sequence"/>
</dbReference>
<accession>A0A9W7DQC7</accession>
<evidence type="ECO:0000313" key="3">
    <source>
        <dbReference type="Proteomes" id="UP001165082"/>
    </source>
</evidence>
<dbReference type="EMBL" id="BRXZ01005862">
    <property type="protein sequence ID" value="GMH51363.1"/>
    <property type="molecule type" value="Genomic_DNA"/>
</dbReference>
<keyword evidence="3" id="KW-1185">Reference proteome</keyword>
<evidence type="ECO:0000256" key="1">
    <source>
        <dbReference type="SAM" id="MobiDB-lite"/>
    </source>
</evidence>
<feature type="compositionally biased region" description="Polar residues" evidence="1">
    <location>
        <begin position="176"/>
        <end position="187"/>
    </location>
</feature>
<evidence type="ECO:0000313" key="2">
    <source>
        <dbReference type="EMBL" id="GMH51363.1"/>
    </source>
</evidence>
<comment type="caution">
    <text evidence="2">The sequence shown here is derived from an EMBL/GenBank/DDBJ whole genome shotgun (WGS) entry which is preliminary data.</text>
</comment>